<accession>A0A9P4LWR7</accession>
<dbReference type="InterPro" id="IPR050817">
    <property type="entry name" value="DjlA_DnaK_co-chaperone"/>
</dbReference>
<dbReference type="AlphaFoldDB" id="A0A9P4LWR7"/>
<evidence type="ECO:0000313" key="4">
    <source>
        <dbReference type="Proteomes" id="UP000799776"/>
    </source>
</evidence>
<dbReference type="PANTHER" id="PTHR24074">
    <property type="entry name" value="CO-CHAPERONE PROTEIN DJLA"/>
    <property type="match status" value="1"/>
</dbReference>
<proteinExistence type="predicted"/>
<dbReference type="OrthoDB" id="442087at2759"/>
<dbReference type="Gene3D" id="1.10.287.110">
    <property type="entry name" value="DnaJ domain"/>
    <property type="match status" value="1"/>
</dbReference>
<dbReference type="SMART" id="SM00271">
    <property type="entry name" value="DnaJ"/>
    <property type="match status" value="1"/>
</dbReference>
<dbReference type="SUPFAM" id="SSF46565">
    <property type="entry name" value="Chaperone J-domain"/>
    <property type="match status" value="1"/>
</dbReference>
<evidence type="ECO:0000256" key="1">
    <source>
        <dbReference type="SAM" id="MobiDB-lite"/>
    </source>
</evidence>
<dbReference type="PROSITE" id="PS50076">
    <property type="entry name" value="DNAJ_2"/>
    <property type="match status" value="1"/>
</dbReference>
<dbReference type="Pfam" id="PF00226">
    <property type="entry name" value="DnaJ"/>
    <property type="match status" value="1"/>
</dbReference>
<sequence length="239" mass="27329">MSPTFLDIHHFLTTFAPSLFLTNLHAILAQTPTPLELHLLNIYAGILDRTAWIEEDACGRPLTLGRWSPSDGGGWLRVRIQRGQVYKKREMGFVALLDRRMRVLDRYGGWKAMSRPLVGTSWEHDEMRGGESDDEPESEDDDSGTDDSDSGSEDSDSKSEDYDFEPFCSDTRRLEELHKAKYWYCILDVIPDASRTEITKSYRKLALQHHPDKNPYDKAGAEIRFRAINAAYEALKTRA</sequence>
<reference evidence="3" key="1">
    <citation type="journal article" date="2020" name="Stud. Mycol.">
        <title>101 Dothideomycetes genomes: a test case for predicting lifestyles and emergence of pathogens.</title>
        <authorList>
            <person name="Haridas S."/>
            <person name="Albert R."/>
            <person name="Binder M."/>
            <person name="Bloem J."/>
            <person name="Labutti K."/>
            <person name="Salamov A."/>
            <person name="Andreopoulos B."/>
            <person name="Baker S."/>
            <person name="Barry K."/>
            <person name="Bills G."/>
            <person name="Bluhm B."/>
            <person name="Cannon C."/>
            <person name="Castanera R."/>
            <person name="Culley D."/>
            <person name="Daum C."/>
            <person name="Ezra D."/>
            <person name="Gonzalez J."/>
            <person name="Henrissat B."/>
            <person name="Kuo A."/>
            <person name="Liang C."/>
            <person name="Lipzen A."/>
            <person name="Lutzoni F."/>
            <person name="Magnuson J."/>
            <person name="Mondo S."/>
            <person name="Nolan M."/>
            <person name="Ohm R."/>
            <person name="Pangilinan J."/>
            <person name="Park H.-J."/>
            <person name="Ramirez L."/>
            <person name="Alfaro M."/>
            <person name="Sun H."/>
            <person name="Tritt A."/>
            <person name="Yoshinaga Y."/>
            <person name="Zwiers L.-H."/>
            <person name="Turgeon B."/>
            <person name="Goodwin S."/>
            <person name="Spatafora J."/>
            <person name="Crous P."/>
            <person name="Grigoriev I."/>
        </authorList>
    </citation>
    <scope>NUCLEOTIDE SEQUENCE</scope>
    <source>
        <strain evidence="3">CBS 121410</strain>
    </source>
</reference>
<feature type="region of interest" description="Disordered" evidence="1">
    <location>
        <begin position="121"/>
        <end position="163"/>
    </location>
</feature>
<feature type="compositionally biased region" description="Basic and acidic residues" evidence="1">
    <location>
        <begin position="122"/>
        <end position="131"/>
    </location>
</feature>
<comment type="caution">
    <text evidence="3">The sequence shown here is derived from an EMBL/GenBank/DDBJ whole genome shotgun (WGS) entry which is preliminary data.</text>
</comment>
<evidence type="ECO:0000313" key="3">
    <source>
        <dbReference type="EMBL" id="KAF2084283.1"/>
    </source>
</evidence>
<dbReference type="CDD" id="cd06257">
    <property type="entry name" value="DnaJ"/>
    <property type="match status" value="1"/>
</dbReference>
<feature type="compositionally biased region" description="Acidic residues" evidence="1">
    <location>
        <begin position="132"/>
        <end position="154"/>
    </location>
</feature>
<gene>
    <name evidence="3" type="ORF">K490DRAFT_68892</name>
</gene>
<keyword evidence="4" id="KW-1185">Reference proteome</keyword>
<protein>
    <submittedName>
        <fullName evidence="3">DnaJ-domain-containing protein</fullName>
    </submittedName>
</protein>
<name>A0A9P4LWR7_9PEZI</name>
<dbReference type="PRINTS" id="PR00625">
    <property type="entry name" value="JDOMAIN"/>
</dbReference>
<evidence type="ECO:0000259" key="2">
    <source>
        <dbReference type="PROSITE" id="PS50076"/>
    </source>
</evidence>
<dbReference type="InterPro" id="IPR001623">
    <property type="entry name" value="DnaJ_domain"/>
</dbReference>
<feature type="domain" description="J" evidence="2">
    <location>
        <begin position="182"/>
        <end position="239"/>
    </location>
</feature>
<dbReference type="EMBL" id="ML978743">
    <property type="protein sequence ID" value="KAF2084283.1"/>
    <property type="molecule type" value="Genomic_DNA"/>
</dbReference>
<dbReference type="Proteomes" id="UP000799776">
    <property type="component" value="Unassembled WGS sequence"/>
</dbReference>
<organism evidence="3 4">
    <name type="scientific">Saccharata proteae CBS 121410</name>
    <dbReference type="NCBI Taxonomy" id="1314787"/>
    <lineage>
        <taxon>Eukaryota</taxon>
        <taxon>Fungi</taxon>
        <taxon>Dikarya</taxon>
        <taxon>Ascomycota</taxon>
        <taxon>Pezizomycotina</taxon>
        <taxon>Dothideomycetes</taxon>
        <taxon>Dothideomycetes incertae sedis</taxon>
        <taxon>Botryosphaeriales</taxon>
        <taxon>Saccharataceae</taxon>
        <taxon>Saccharata</taxon>
    </lineage>
</organism>
<dbReference type="InterPro" id="IPR036869">
    <property type="entry name" value="J_dom_sf"/>
</dbReference>